<proteinExistence type="predicted"/>
<dbReference type="EMBL" id="OW152827">
    <property type="protein sequence ID" value="CAH2042989.1"/>
    <property type="molecule type" value="Genomic_DNA"/>
</dbReference>
<organism evidence="2 3">
    <name type="scientific">Iphiclides podalirius</name>
    <name type="common">scarce swallowtail</name>
    <dbReference type="NCBI Taxonomy" id="110791"/>
    <lineage>
        <taxon>Eukaryota</taxon>
        <taxon>Metazoa</taxon>
        <taxon>Ecdysozoa</taxon>
        <taxon>Arthropoda</taxon>
        <taxon>Hexapoda</taxon>
        <taxon>Insecta</taxon>
        <taxon>Pterygota</taxon>
        <taxon>Neoptera</taxon>
        <taxon>Endopterygota</taxon>
        <taxon>Lepidoptera</taxon>
        <taxon>Glossata</taxon>
        <taxon>Ditrysia</taxon>
        <taxon>Papilionoidea</taxon>
        <taxon>Papilionidae</taxon>
        <taxon>Papilioninae</taxon>
        <taxon>Iphiclides</taxon>
    </lineage>
</organism>
<feature type="non-terminal residue" evidence="2">
    <location>
        <position position="66"/>
    </location>
</feature>
<feature type="region of interest" description="Disordered" evidence="1">
    <location>
        <begin position="1"/>
        <end position="29"/>
    </location>
</feature>
<keyword evidence="3" id="KW-1185">Reference proteome</keyword>
<accession>A0ABN8HXA3</accession>
<evidence type="ECO:0000313" key="3">
    <source>
        <dbReference type="Proteomes" id="UP000837857"/>
    </source>
</evidence>
<evidence type="ECO:0000256" key="1">
    <source>
        <dbReference type="SAM" id="MobiDB-lite"/>
    </source>
</evidence>
<gene>
    <name evidence="2" type="ORF">IPOD504_LOCUS4091</name>
</gene>
<sequence length="66" mass="7650">MAPPSNRSFGAERTTRQEQRTHGRNALRDHVRTFLRPTRRRLCLRNCAAYTGGEIIVNRNVLLRTS</sequence>
<feature type="compositionally biased region" description="Basic and acidic residues" evidence="1">
    <location>
        <begin position="13"/>
        <end position="29"/>
    </location>
</feature>
<reference evidence="2" key="1">
    <citation type="submission" date="2022-03" db="EMBL/GenBank/DDBJ databases">
        <authorList>
            <person name="Martin H S."/>
        </authorList>
    </citation>
    <scope>NUCLEOTIDE SEQUENCE</scope>
</reference>
<name>A0ABN8HXA3_9NEOP</name>
<evidence type="ECO:0000313" key="2">
    <source>
        <dbReference type="EMBL" id="CAH2042989.1"/>
    </source>
</evidence>
<protein>
    <submittedName>
        <fullName evidence="2">Uncharacterized protein</fullName>
    </submittedName>
</protein>
<dbReference type="Proteomes" id="UP000837857">
    <property type="component" value="Chromosome 15"/>
</dbReference>